<dbReference type="Proteomes" id="UP000278807">
    <property type="component" value="Unassembled WGS sequence"/>
</dbReference>
<dbReference type="EMBL" id="UZAE01014046">
    <property type="protein sequence ID" value="VDO12255.1"/>
    <property type="molecule type" value="Genomic_DNA"/>
</dbReference>
<dbReference type="STRING" id="102285.A0A0R3TWB1"/>
<evidence type="ECO:0000313" key="1">
    <source>
        <dbReference type="EMBL" id="VDO12255.1"/>
    </source>
</evidence>
<reference evidence="1 2" key="2">
    <citation type="submission" date="2018-11" db="EMBL/GenBank/DDBJ databases">
        <authorList>
            <consortium name="Pathogen Informatics"/>
        </authorList>
    </citation>
    <scope>NUCLEOTIDE SEQUENCE [LARGE SCALE GENOMIC DNA]</scope>
</reference>
<name>A0A0R3TWB1_RODNA</name>
<sequence>MELIHKYSPSTLPNIDRGMTDDDFDKVQAHYLAAPMAVSRYAFHKNSERCTFPYKWMTCFAKKIAECGYPTFIYDKVKKLLEPVIAYEEKASRISERCKKWPHCPEVTCDYVHPNNPCQDGDACQNRDTCLFLHGEDYLHMYAFHKNSERCTFPYKWMTCFAKKIAECGYPTFIYDKVKKLLEPVIAYEEKASRISERCKKWPHCPEVTCDYVHPNNPCQHGDACQNRDTCLFLHGEDYLHMYVVARPGCENPDRD</sequence>
<protein>
    <submittedName>
        <fullName evidence="3">Zinc finger CCCH domain-containing protein 14</fullName>
    </submittedName>
</protein>
<accession>A0A0R3TWB1</accession>
<organism evidence="3">
    <name type="scientific">Rodentolepis nana</name>
    <name type="common">Dwarf tapeworm</name>
    <name type="synonym">Hymenolepis nana</name>
    <dbReference type="NCBI Taxonomy" id="102285"/>
    <lineage>
        <taxon>Eukaryota</taxon>
        <taxon>Metazoa</taxon>
        <taxon>Spiralia</taxon>
        <taxon>Lophotrochozoa</taxon>
        <taxon>Platyhelminthes</taxon>
        <taxon>Cestoda</taxon>
        <taxon>Eucestoda</taxon>
        <taxon>Cyclophyllidea</taxon>
        <taxon>Hymenolepididae</taxon>
        <taxon>Rodentolepis</taxon>
    </lineage>
</organism>
<reference evidence="3" key="1">
    <citation type="submission" date="2017-02" db="UniProtKB">
        <authorList>
            <consortium name="WormBaseParasite"/>
        </authorList>
    </citation>
    <scope>IDENTIFICATION</scope>
</reference>
<dbReference type="Gene3D" id="4.10.1000.40">
    <property type="match status" value="2"/>
</dbReference>
<keyword evidence="2" id="KW-1185">Reference proteome</keyword>
<dbReference type="AlphaFoldDB" id="A0A0R3TWB1"/>
<evidence type="ECO:0000313" key="3">
    <source>
        <dbReference type="WBParaSite" id="HNAJ_0001213901-mRNA-1"/>
    </source>
</evidence>
<evidence type="ECO:0000313" key="2">
    <source>
        <dbReference type="Proteomes" id="UP000278807"/>
    </source>
</evidence>
<dbReference type="WBParaSite" id="HNAJ_0001213901-mRNA-1">
    <property type="protein sequence ID" value="HNAJ_0001213901-mRNA-1"/>
    <property type="gene ID" value="HNAJ_0001213901"/>
</dbReference>
<proteinExistence type="predicted"/>
<gene>
    <name evidence="1" type="ORF">HNAJ_LOCUS12128</name>
</gene>